<dbReference type="Proteomes" id="UP000522590">
    <property type="component" value="Unassembled WGS sequence"/>
</dbReference>
<dbReference type="RefSeq" id="WP_176643682.1">
    <property type="nucleotide sequence ID" value="NZ_JABXXS010000034.1"/>
</dbReference>
<organism evidence="3 4">
    <name type="scientific">Komagataeibacter swingsii</name>
    <dbReference type="NCBI Taxonomy" id="215220"/>
    <lineage>
        <taxon>Bacteria</taxon>
        <taxon>Pseudomonadati</taxon>
        <taxon>Pseudomonadota</taxon>
        <taxon>Alphaproteobacteria</taxon>
        <taxon>Acetobacterales</taxon>
        <taxon>Acetobacteraceae</taxon>
        <taxon>Komagataeibacter</taxon>
    </lineage>
</organism>
<feature type="transmembrane region" description="Helical" evidence="2">
    <location>
        <begin position="52"/>
        <end position="76"/>
    </location>
</feature>
<keyword evidence="2" id="KW-0812">Transmembrane</keyword>
<comment type="caution">
    <text evidence="3">The sequence shown here is derived from an EMBL/GenBank/DDBJ whole genome shotgun (WGS) entry which is preliminary data.</text>
</comment>
<gene>
    <name evidence="3" type="ORF">HUK81_13240</name>
</gene>
<reference evidence="3 4" key="1">
    <citation type="submission" date="2020-06" db="EMBL/GenBank/DDBJ databases">
        <title>Description of novel acetic acid bacteria.</title>
        <authorList>
            <person name="Sombolestani A."/>
        </authorList>
    </citation>
    <scope>NUCLEOTIDE SEQUENCE [LARGE SCALE GENOMIC DNA]</scope>
    <source>
        <strain evidence="3 4">LMG 25</strain>
    </source>
</reference>
<keyword evidence="2" id="KW-1133">Transmembrane helix</keyword>
<keyword evidence="2" id="KW-0472">Membrane</keyword>
<sequence>MPPGNMAIPENSTKAGHTRRQAGQMVAACRQIHYPAIRATVTSSPVLSGYGFIVYIIMYIFIFYSFSLPCFLLFIFRHIVLCIAKWTAKL</sequence>
<dbReference type="EMBL" id="JABXXS010000034">
    <property type="protein sequence ID" value="NVN37893.1"/>
    <property type="molecule type" value="Genomic_DNA"/>
</dbReference>
<evidence type="ECO:0000256" key="2">
    <source>
        <dbReference type="SAM" id="Phobius"/>
    </source>
</evidence>
<accession>A0A850P482</accession>
<dbReference type="AlphaFoldDB" id="A0A850P482"/>
<evidence type="ECO:0000313" key="3">
    <source>
        <dbReference type="EMBL" id="NVN37893.1"/>
    </source>
</evidence>
<evidence type="ECO:0000313" key="4">
    <source>
        <dbReference type="Proteomes" id="UP000522590"/>
    </source>
</evidence>
<feature type="region of interest" description="Disordered" evidence="1">
    <location>
        <begin position="1"/>
        <end position="21"/>
    </location>
</feature>
<proteinExistence type="predicted"/>
<name>A0A850P482_9PROT</name>
<evidence type="ECO:0000256" key="1">
    <source>
        <dbReference type="SAM" id="MobiDB-lite"/>
    </source>
</evidence>
<protein>
    <submittedName>
        <fullName evidence="3">Uncharacterized protein</fullName>
    </submittedName>
</protein>